<dbReference type="EMBL" id="BAAARV010000018">
    <property type="protein sequence ID" value="GAA2338659.1"/>
    <property type="molecule type" value="Genomic_DNA"/>
</dbReference>
<gene>
    <name evidence="2" type="ORF">GCM10010170_020470</name>
</gene>
<comment type="caution">
    <text evidence="2">The sequence shown here is derived from an EMBL/GenBank/DDBJ whole genome shotgun (WGS) entry which is preliminary data.</text>
</comment>
<protein>
    <recommendedName>
        <fullName evidence="4">Integral membrane protein</fullName>
    </recommendedName>
</protein>
<evidence type="ECO:0000256" key="1">
    <source>
        <dbReference type="SAM" id="Phobius"/>
    </source>
</evidence>
<feature type="transmembrane region" description="Helical" evidence="1">
    <location>
        <begin position="68"/>
        <end position="88"/>
    </location>
</feature>
<feature type="transmembrane region" description="Helical" evidence="1">
    <location>
        <begin position="35"/>
        <end position="56"/>
    </location>
</feature>
<keyword evidence="1" id="KW-0472">Membrane</keyword>
<evidence type="ECO:0008006" key="4">
    <source>
        <dbReference type="Google" id="ProtNLM"/>
    </source>
</evidence>
<name>A0ABP5SU23_9ACTN</name>
<keyword evidence="3" id="KW-1185">Reference proteome</keyword>
<proteinExistence type="predicted"/>
<accession>A0ABP5SU23</accession>
<feature type="transmembrane region" description="Helical" evidence="1">
    <location>
        <begin position="154"/>
        <end position="171"/>
    </location>
</feature>
<evidence type="ECO:0000313" key="3">
    <source>
        <dbReference type="Proteomes" id="UP001501444"/>
    </source>
</evidence>
<feature type="transmembrane region" description="Helical" evidence="1">
    <location>
        <begin position="197"/>
        <end position="219"/>
    </location>
</feature>
<keyword evidence="1" id="KW-1133">Transmembrane helix</keyword>
<dbReference type="Proteomes" id="UP001501444">
    <property type="component" value="Unassembled WGS sequence"/>
</dbReference>
<evidence type="ECO:0000313" key="2">
    <source>
        <dbReference type="EMBL" id="GAA2338659.1"/>
    </source>
</evidence>
<keyword evidence="1" id="KW-0812">Transmembrane</keyword>
<sequence>MGMLRPLAVGGLSRPPGQGGLALTARVRGAGVPTAALCGGFLFSATLVFGVAAFAGRALGVTLLPQPVRLAAALACFAVLLALDVLALRRKTMCPVTLRRQTPKNLVLRYGETRGALIWGLDTGLGITTFRVSAATWALLALGLFGVAPWWQGAAYGIGFTAPIAAAILLVPRRPDGPDGATREPHWISRTLTRYRWVAQICALITAVAATTAAVTALAP</sequence>
<organism evidence="2 3">
    <name type="scientific">Dactylosporangium salmoneum</name>
    <dbReference type="NCBI Taxonomy" id="53361"/>
    <lineage>
        <taxon>Bacteria</taxon>
        <taxon>Bacillati</taxon>
        <taxon>Actinomycetota</taxon>
        <taxon>Actinomycetes</taxon>
        <taxon>Micromonosporales</taxon>
        <taxon>Micromonosporaceae</taxon>
        <taxon>Dactylosporangium</taxon>
    </lineage>
</organism>
<reference evidence="3" key="1">
    <citation type="journal article" date="2019" name="Int. J. Syst. Evol. Microbiol.">
        <title>The Global Catalogue of Microorganisms (GCM) 10K type strain sequencing project: providing services to taxonomists for standard genome sequencing and annotation.</title>
        <authorList>
            <consortium name="The Broad Institute Genomics Platform"/>
            <consortium name="The Broad Institute Genome Sequencing Center for Infectious Disease"/>
            <person name="Wu L."/>
            <person name="Ma J."/>
        </authorList>
    </citation>
    <scope>NUCLEOTIDE SEQUENCE [LARGE SCALE GENOMIC DNA]</scope>
    <source>
        <strain evidence="3">JCM 3272</strain>
    </source>
</reference>